<dbReference type="InterPro" id="IPR049177">
    <property type="entry name" value="MgtC_SapB_SrpB_YhiD_N"/>
</dbReference>
<evidence type="ECO:0000313" key="5">
    <source>
        <dbReference type="Proteomes" id="UP000244892"/>
    </source>
</evidence>
<dbReference type="PANTHER" id="PTHR39084">
    <property type="entry name" value="MEMBRANE PROTEIN-RELATED"/>
    <property type="match status" value="1"/>
</dbReference>
<evidence type="ECO:0000259" key="2">
    <source>
        <dbReference type="Pfam" id="PF02308"/>
    </source>
</evidence>
<dbReference type="Proteomes" id="UP000244892">
    <property type="component" value="Chromosome"/>
</dbReference>
<dbReference type="KEGG" id="aon:DEH84_08495"/>
<feature type="transmembrane region" description="Helical" evidence="1">
    <location>
        <begin position="368"/>
        <end position="387"/>
    </location>
</feature>
<feature type="transmembrane region" description="Helical" evidence="1">
    <location>
        <begin position="181"/>
        <end position="201"/>
    </location>
</feature>
<dbReference type="OrthoDB" id="9813718at2"/>
<dbReference type="RefSeq" id="WP_109036468.1">
    <property type="nucleotide sequence ID" value="NZ_CP029210.1"/>
</dbReference>
<evidence type="ECO:0000313" key="4">
    <source>
        <dbReference type="EMBL" id="AWI53461.1"/>
    </source>
</evidence>
<feature type="transmembrane region" description="Helical" evidence="1">
    <location>
        <begin position="408"/>
        <end position="426"/>
    </location>
</feature>
<keyword evidence="1" id="KW-1133">Transmembrane helix</keyword>
<feature type="transmembrane region" description="Helical" evidence="1">
    <location>
        <begin position="311"/>
        <end position="331"/>
    </location>
</feature>
<feature type="domain" description="DUF4010" evidence="3">
    <location>
        <begin position="186"/>
        <end position="396"/>
    </location>
</feature>
<keyword evidence="5" id="KW-1185">Reference proteome</keyword>
<dbReference type="InterPro" id="IPR025105">
    <property type="entry name" value="DUF4010"/>
</dbReference>
<dbReference type="EMBL" id="CP029210">
    <property type="protein sequence ID" value="AWI53461.1"/>
    <property type="molecule type" value="Genomic_DNA"/>
</dbReference>
<feature type="transmembrane region" description="Helical" evidence="1">
    <location>
        <begin position="66"/>
        <end position="86"/>
    </location>
</feature>
<feature type="transmembrane region" description="Helical" evidence="1">
    <location>
        <begin position="236"/>
        <end position="254"/>
    </location>
</feature>
<feature type="transmembrane region" description="Helical" evidence="1">
    <location>
        <begin position="118"/>
        <end position="136"/>
    </location>
</feature>
<keyword evidence="1" id="KW-0472">Membrane</keyword>
<dbReference type="Pfam" id="PF13194">
    <property type="entry name" value="DUF4010"/>
    <property type="match status" value="1"/>
</dbReference>
<organism evidence="4 5">
    <name type="scientific">Aquabacterium olei</name>
    <dbReference type="NCBI Taxonomy" id="1296669"/>
    <lineage>
        <taxon>Bacteria</taxon>
        <taxon>Pseudomonadati</taxon>
        <taxon>Pseudomonadota</taxon>
        <taxon>Betaproteobacteria</taxon>
        <taxon>Burkholderiales</taxon>
        <taxon>Aquabacterium</taxon>
    </lineage>
</organism>
<feature type="transmembrane region" description="Helical" evidence="1">
    <location>
        <begin position="338"/>
        <end position="362"/>
    </location>
</feature>
<feature type="domain" description="MgtC/SapB/SrpB/YhiD N-terminal" evidence="2">
    <location>
        <begin position="13"/>
        <end position="138"/>
    </location>
</feature>
<reference evidence="4 5" key="1">
    <citation type="submission" date="2018-05" db="EMBL/GenBank/DDBJ databases">
        <title>complete genome sequence of Aquabacterium olei NBRC 110486.</title>
        <authorList>
            <person name="Tang B."/>
            <person name="Chang J."/>
            <person name="Zhang L."/>
            <person name="Yang H."/>
        </authorList>
    </citation>
    <scope>NUCLEOTIDE SEQUENCE [LARGE SCALE GENOMIC DNA]</scope>
    <source>
        <strain evidence="4 5">NBRC 110486</strain>
    </source>
</reference>
<feature type="transmembrane region" description="Helical" evidence="1">
    <location>
        <begin position="93"/>
        <end position="112"/>
    </location>
</feature>
<keyword evidence="1" id="KW-0812">Transmembrane</keyword>
<feature type="transmembrane region" description="Helical" evidence="1">
    <location>
        <begin position="266"/>
        <end position="291"/>
    </location>
</feature>
<name>A0A2U8FQW4_9BURK</name>
<gene>
    <name evidence="4" type="ORF">DEH84_08495</name>
</gene>
<protein>
    <submittedName>
        <fullName evidence="4">Uncharacterized protein</fullName>
    </submittedName>
</protein>
<sequence length="428" mass="44032">MNGTGLPPNAPGLIAALAVGLVIGLERGWHDRELPEGGRVAGLRTFALTGLLGGVLGHLQPDFGPWPLLGALLGLSLLLTVSYTRAATLSGNLSATTAVAMLLTLVLGAFAAHGDITLALAASVIVAVLLDLKPTLHGWLRLIEHRELTASLQLLVLSVVVLPYLPNAGLGPYGALNPYQLWWAVILIAGLSLAGHFAMRFTGAQRGILWTGLLGGLASSTAATLALARYTRQQPAMVSAAASGMMAACGVMFFRMAVLIGVIEPVLLTTFGSALVVSGLLLLSMALWRWHRMAGDAKNEHTVEAMAPFDLGTALGFAGFLAVMAVMVPAAKQWLGNYGIYVLSTVSGLADVDAILISLARLHGAGDVATGTAAVALGLATLANMLTKSGIAWTTGGSQVGKTVVGSYLIALIGGGISLWLTLALGRA</sequence>
<accession>A0A2U8FQW4</accession>
<feature type="transmembrane region" description="Helical" evidence="1">
    <location>
        <begin position="208"/>
        <end position="230"/>
    </location>
</feature>
<feature type="transmembrane region" description="Helical" evidence="1">
    <location>
        <begin position="12"/>
        <end position="29"/>
    </location>
</feature>
<dbReference type="PANTHER" id="PTHR39084:SF1">
    <property type="entry name" value="DUF4010 DOMAIN-CONTAINING PROTEIN"/>
    <property type="match status" value="1"/>
</dbReference>
<dbReference type="Pfam" id="PF02308">
    <property type="entry name" value="MgtC"/>
    <property type="match status" value="1"/>
</dbReference>
<evidence type="ECO:0000256" key="1">
    <source>
        <dbReference type="SAM" id="Phobius"/>
    </source>
</evidence>
<evidence type="ECO:0000259" key="3">
    <source>
        <dbReference type="Pfam" id="PF13194"/>
    </source>
</evidence>
<feature type="transmembrane region" description="Helical" evidence="1">
    <location>
        <begin position="148"/>
        <end position="166"/>
    </location>
</feature>
<proteinExistence type="predicted"/>
<dbReference type="AlphaFoldDB" id="A0A2U8FQW4"/>
<feature type="transmembrane region" description="Helical" evidence="1">
    <location>
        <begin position="41"/>
        <end position="60"/>
    </location>
</feature>